<accession>A0A5B9PJ96</accession>
<dbReference type="AlphaFoldDB" id="A0A5B9PJ96"/>
<gene>
    <name evidence="1" type="ORF">MFFC18_46740</name>
</gene>
<protein>
    <submittedName>
        <fullName evidence="1">Uncharacterized protein</fullName>
    </submittedName>
</protein>
<reference evidence="1 2" key="1">
    <citation type="submission" date="2019-08" db="EMBL/GenBank/DDBJ databases">
        <title>Deep-cultivation of Planctomycetes and their phenomic and genomic characterization uncovers novel biology.</title>
        <authorList>
            <person name="Wiegand S."/>
            <person name="Jogler M."/>
            <person name="Boedeker C."/>
            <person name="Pinto D."/>
            <person name="Vollmers J."/>
            <person name="Rivas-Marin E."/>
            <person name="Kohn T."/>
            <person name="Peeters S.H."/>
            <person name="Heuer A."/>
            <person name="Rast P."/>
            <person name="Oberbeckmann S."/>
            <person name="Bunk B."/>
            <person name="Jeske O."/>
            <person name="Meyerdierks A."/>
            <person name="Storesund J.E."/>
            <person name="Kallscheuer N."/>
            <person name="Luecker S."/>
            <person name="Lage O.M."/>
            <person name="Pohl T."/>
            <person name="Merkel B.J."/>
            <person name="Hornburger P."/>
            <person name="Mueller R.-W."/>
            <person name="Bruemmer F."/>
            <person name="Labrenz M."/>
            <person name="Spormann A.M."/>
            <person name="Op den Camp H."/>
            <person name="Overmann J."/>
            <person name="Amann R."/>
            <person name="Jetten M.S.M."/>
            <person name="Mascher T."/>
            <person name="Medema M.H."/>
            <person name="Devos D.P."/>
            <person name="Kaster A.-K."/>
            <person name="Ovreas L."/>
            <person name="Rohde M."/>
            <person name="Galperin M.Y."/>
            <person name="Jogler C."/>
        </authorList>
    </citation>
    <scope>NUCLEOTIDE SEQUENCE [LARGE SCALE GENOMIC DNA]</scope>
    <source>
        <strain evidence="1 2">FC18</strain>
    </source>
</reference>
<dbReference type="KEGG" id="mff:MFFC18_46740"/>
<organism evidence="1 2">
    <name type="scientific">Mariniblastus fucicola</name>
    <dbReference type="NCBI Taxonomy" id="980251"/>
    <lineage>
        <taxon>Bacteria</taxon>
        <taxon>Pseudomonadati</taxon>
        <taxon>Planctomycetota</taxon>
        <taxon>Planctomycetia</taxon>
        <taxon>Pirellulales</taxon>
        <taxon>Pirellulaceae</taxon>
        <taxon>Mariniblastus</taxon>
    </lineage>
</organism>
<name>A0A5B9PJ96_9BACT</name>
<evidence type="ECO:0000313" key="1">
    <source>
        <dbReference type="EMBL" id="QEG24752.1"/>
    </source>
</evidence>
<dbReference type="EMBL" id="CP042912">
    <property type="protein sequence ID" value="QEG24752.1"/>
    <property type="molecule type" value="Genomic_DNA"/>
</dbReference>
<evidence type="ECO:0000313" key="2">
    <source>
        <dbReference type="Proteomes" id="UP000322214"/>
    </source>
</evidence>
<proteinExistence type="predicted"/>
<dbReference type="Proteomes" id="UP000322214">
    <property type="component" value="Chromosome"/>
</dbReference>
<sequence>MEKTVDRPGKRHKAAITALSEMLAEDLEQLWTHFRNLPESAPPRRIPEFSTVQPVFVSQTRSAYIGFSRNNTIEQRRCFA</sequence>
<keyword evidence="2" id="KW-1185">Reference proteome</keyword>